<evidence type="ECO:0000259" key="4">
    <source>
        <dbReference type="PROSITE" id="PS50172"/>
    </source>
</evidence>
<dbReference type="PANTHER" id="PTHR16466:SF6">
    <property type="entry name" value="TELOMERIC REPEAT-BINDING FACTOR 2-INTERACTING PROTEIN 1"/>
    <property type="match status" value="1"/>
</dbReference>
<dbReference type="InterPro" id="IPR015010">
    <property type="entry name" value="TERF2IP_Myb"/>
</dbReference>
<dbReference type="InterPro" id="IPR001357">
    <property type="entry name" value="BRCT_dom"/>
</dbReference>
<keyword evidence="6" id="KW-1185">Reference proteome</keyword>
<sequence>MELFHGIAFILTAGLKNRDKVKRQVEENGGVVKPRRTSENDVVLFDPGVIKDARGFNGMALDVRFVTNSIQAGVCERPADYTITPSDPVPLIYREQGRGRANPRSVAHHVYTDEDDMNIFRFLDKEIRIARSQGRQVRPAGMKVWQKAAREGVAPTHTLESMRTRFKNYIGPNMEEFARRLAAERQAEASAGRSAPAASEGPHSVGRPFQERRAAAGAVRTPGGAGTAATPYDSRRLSESFRSPREEEPGSLFERVEGSKMRSRLSSAGIVGKRSRQGGHRRDSADGGQTGGNGPLDETVYEEAEEPFDLSDTLFEENEEATQRGRMGGSNQCDDSTSSGYETIVCDTPPTSEEGGKARKRARTGEAAGGEDINSWAAAAWGGQINSWAAAAGGGDINSWAAAAWGEDINSWAAAAWGEDINSWAAAAWGGHVVVWKSQWQLLWRGRLYDPT</sequence>
<dbReference type="EMBL" id="JAAPAO010000285">
    <property type="protein sequence ID" value="KAF4664541.1"/>
    <property type="molecule type" value="Genomic_DNA"/>
</dbReference>
<comment type="subcellular location">
    <subcellularLocation>
        <location evidence="1">Nucleus</location>
    </subcellularLocation>
</comment>
<dbReference type="CDD" id="cd11655">
    <property type="entry name" value="rap1_myb-like"/>
    <property type="match status" value="1"/>
</dbReference>
<evidence type="ECO:0000256" key="2">
    <source>
        <dbReference type="ARBA" id="ARBA00023242"/>
    </source>
</evidence>
<dbReference type="Gene3D" id="1.10.10.60">
    <property type="entry name" value="Homeodomain-like"/>
    <property type="match status" value="1"/>
</dbReference>
<dbReference type="GO" id="GO:0042162">
    <property type="term" value="F:telomeric DNA binding"/>
    <property type="evidence" value="ECO:0007669"/>
    <property type="project" value="TreeGrafter"/>
</dbReference>
<gene>
    <name evidence="5" type="ORF">FOL47_005087</name>
</gene>
<dbReference type="OrthoDB" id="10511293at2759"/>
<organism evidence="5 6">
    <name type="scientific">Perkinsus chesapeaki</name>
    <name type="common">Clam parasite</name>
    <name type="synonym">Perkinsus andrewsi</name>
    <dbReference type="NCBI Taxonomy" id="330153"/>
    <lineage>
        <taxon>Eukaryota</taxon>
        <taxon>Sar</taxon>
        <taxon>Alveolata</taxon>
        <taxon>Perkinsozoa</taxon>
        <taxon>Perkinsea</taxon>
        <taxon>Perkinsida</taxon>
        <taxon>Perkinsidae</taxon>
        <taxon>Perkinsus</taxon>
    </lineage>
</organism>
<evidence type="ECO:0000313" key="6">
    <source>
        <dbReference type="Proteomes" id="UP000591131"/>
    </source>
</evidence>
<keyword evidence="2" id="KW-0539">Nucleus</keyword>
<evidence type="ECO:0000313" key="5">
    <source>
        <dbReference type="EMBL" id="KAF4664541.1"/>
    </source>
</evidence>
<dbReference type="GO" id="GO:0031848">
    <property type="term" value="P:protection from non-homologous end joining at telomere"/>
    <property type="evidence" value="ECO:0007669"/>
    <property type="project" value="TreeGrafter"/>
</dbReference>
<dbReference type="AlphaFoldDB" id="A0A7J6M0E5"/>
<dbReference type="PROSITE" id="PS50172">
    <property type="entry name" value="BRCT"/>
    <property type="match status" value="1"/>
</dbReference>
<feature type="compositionally biased region" description="Basic and acidic residues" evidence="3">
    <location>
        <begin position="233"/>
        <end position="260"/>
    </location>
</feature>
<dbReference type="Pfam" id="PF08914">
    <property type="entry name" value="Myb_Rap1"/>
    <property type="match status" value="1"/>
</dbReference>
<comment type="caution">
    <text evidence="5">The sequence shown here is derived from an EMBL/GenBank/DDBJ whole genome shotgun (WGS) entry which is preliminary data.</text>
</comment>
<name>A0A7J6M0E5_PERCH</name>
<reference evidence="5 6" key="1">
    <citation type="submission" date="2020-04" db="EMBL/GenBank/DDBJ databases">
        <title>Perkinsus chesapeaki whole genome sequence.</title>
        <authorList>
            <person name="Bogema D.R."/>
        </authorList>
    </citation>
    <scope>NUCLEOTIDE SEQUENCE [LARGE SCALE GENOMIC DNA]</scope>
    <source>
        <strain evidence="5">ATCC PRA-425</strain>
    </source>
</reference>
<protein>
    <recommendedName>
        <fullName evidence="4">BRCT domain-containing protein</fullName>
    </recommendedName>
</protein>
<dbReference type="GO" id="GO:0070187">
    <property type="term" value="C:shelterin complex"/>
    <property type="evidence" value="ECO:0007669"/>
    <property type="project" value="TreeGrafter"/>
</dbReference>
<feature type="region of interest" description="Disordered" evidence="3">
    <location>
        <begin position="184"/>
        <end position="297"/>
    </location>
</feature>
<evidence type="ECO:0000256" key="3">
    <source>
        <dbReference type="SAM" id="MobiDB-lite"/>
    </source>
</evidence>
<feature type="compositionally biased region" description="Polar residues" evidence="3">
    <location>
        <begin position="329"/>
        <end position="341"/>
    </location>
</feature>
<evidence type="ECO:0000256" key="1">
    <source>
        <dbReference type="ARBA" id="ARBA00004123"/>
    </source>
</evidence>
<feature type="domain" description="BRCT" evidence="4">
    <location>
        <begin position="1"/>
        <end position="83"/>
    </location>
</feature>
<dbReference type="PANTHER" id="PTHR16466">
    <property type="entry name" value="TELOMERE REPEAT-BINDING FACTOR 2-INTERACTING PROTEIN 1"/>
    <property type="match status" value="1"/>
</dbReference>
<dbReference type="GO" id="GO:0010833">
    <property type="term" value="P:telomere maintenance via telomere lengthening"/>
    <property type="evidence" value="ECO:0007669"/>
    <property type="project" value="TreeGrafter"/>
</dbReference>
<feature type="compositionally biased region" description="Low complexity" evidence="3">
    <location>
        <begin position="188"/>
        <end position="202"/>
    </location>
</feature>
<feature type="region of interest" description="Disordered" evidence="3">
    <location>
        <begin position="318"/>
        <end position="368"/>
    </location>
</feature>
<accession>A0A7J6M0E5</accession>
<proteinExistence type="predicted"/>
<dbReference type="Proteomes" id="UP000591131">
    <property type="component" value="Unassembled WGS sequence"/>
</dbReference>
<dbReference type="InterPro" id="IPR039595">
    <property type="entry name" value="TE2IP/Rap1"/>
</dbReference>